<dbReference type="Proteomes" id="UP000321306">
    <property type="component" value="Unassembled WGS sequence"/>
</dbReference>
<reference evidence="1 2" key="1">
    <citation type="submission" date="2019-07" db="EMBL/GenBank/DDBJ databases">
        <title>Whole genome shotgun sequence of Deinococcus cellulosilyticus NBRC 106333.</title>
        <authorList>
            <person name="Hosoyama A."/>
            <person name="Uohara A."/>
            <person name="Ohji S."/>
            <person name="Ichikawa N."/>
        </authorList>
    </citation>
    <scope>NUCLEOTIDE SEQUENCE [LARGE SCALE GENOMIC DNA]</scope>
    <source>
        <strain evidence="1 2">NBRC 106333</strain>
    </source>
</reference>
<accession>A0A511N0G3</accession>
<dbReference type="OrthoDB" id="462726at2"/>
<comment type="caution">
    <text evidence="1">The sequence shown here is derived from an EMBL/GenBank/DDBJ whole genome shotgun (WGS) entry which is preliminary data.</text>
</comment>
<evidence type="ECO:0000313" key="2">
    <source>
        <dbReference type="Proteomes" id="UP000321306"/>
    </source>
</evidence>
<gene>
    <name evidence="1" type="ORF">DC3_20000</name>
</gene>
<protein>
    <submittedName>
        <fullName evidence="1">Uncharacterized protein</fullName>
    </submittedName>
</protein>
<name>A0A511N0G3_DEIC1</name>
<dbReference type="PROSITE" id="PS51257">
    <property type="entry name" value="PROKAR_LIPOPROTEIN"/>
    <property type="match status" value="1"/>
</dbReference>
<dbReference type="SUPFAM" id="SSF101898">
    <property type="entry name" value="NHL repeat"/>
    <property type="match status" value="1"/>
</dbReference>
<sequence>MQKNLSIWMGTLALLVACNHQPPISIPPEGQVFASSDTGLYTLELPTGKSHLIGNYTTGPMLDIALITAQQDPNATEPVLYGVTESGLYQIDQTTAQTEQLKLEGFVPVNSLTATLSGELVGAKGQDLYIIDLDTRVMKKLGSIPTQKWVSGDLVQWNSSLYVTLGAVDAPDTLASMTRSNGQVELNELGSTGFREIFGLTEFKGILYGITSRRELLQLNPKTGAGKKLAVLTFGGYGLQ</sequence>
<dbReference type="RefSeq" id="WP_146884179.1">
    <property type="nucleotide sequence ID" value="NZ_BJXB01000007.1"/>
</dbReference>
<dbReference type="EMBL" id="BJXB01000007">
    <property type="protein sequence ID" value="GEM46365.1"/>
    <property type="molecule type" value="Genomic_DNA"/>
</dbReference>
<dbReference type="AlphaFoldDB" id="A0A511N0G3"/>
<keyword evidence="2" id="KW-1185">Reference proteome</keyword>
<evidence type="ECO:0000313" key="1">
    <source>
        <dbReference type="EMBL" id="GEM46365.1"/>
    </source>
</evidence>
<organism evidence="1 2">
    <name type="scientific">Deinococcus cellulosilyticus (strain DSM 18568 / NBRC 106333 / KACC 11606 / 5516J-15)</name>
    <dbReference type="NCBI Taxonomy" id="1223518"/>
    <lineage>
        <taxon>Bacteria</taxon>
        <taxon>Thermotogati</taxon>
        <taxon>Deinococcota</taxon>
        <taxon>Deinococci</taxon>
        <taxon>Deinococcales</taxon>
        <taxon>Deinococcaceae</taxon>
        <taxon>Deinococcus</taxon>
    </lineage>
</organism>
<proteinExistence type="predicted"/>